<comment type="pathway">
    <text evidence="6">Amine and polyamine biosynthesis; putrescine biosynthesis via L-ornithine pathway; putrescine from L-ornithine: step 1/1.</text>
</comment>
<dbReference type="EMBL" id="CASHTH010002091">
    <property type="protein sequence ID" value="CAI8024741.1"/>
    <property type="molecule type" value="Genomic_DNA"/>
</dbReference>
<dbReference type="Gene3D" id="2.40.37.10">
    <property type="entry name" value="Lyase, Ornithine Decarboxylase, Chain A, domain 1"/>
    <property type="match status" value="1"/>
</dbReference>
<dbReference type="AlphaFoldDB" id="A0AA35SA41"/>
<evidence type="ECO:0000256" key="3">
    <source>
        <dbReference type="ARBA" id="ARBA00022898"/>
    </source>
</evidence>
<name>A0AA35SA41_GEOBA</name>
<protein>
    <recommendedName>
        <fullName evidence="7">ornithine decarboxylase</fullName>
        <ecNumber evidence="7">4.1.1.17</ecNumber>
    </recommendedName>
</protein>
<evidence type="ECO:0000256" key="10">
    <source>
        <dbReference type="PIRSR" id="PIRSR600183-50"/>
    </source>
</evidence>
<feature type="region of interest" description="Disordered" evidence="11">
    <location>
        <begin position="421"/>
        <end position="448"/>
    </location>
</feature>
<comment type="catalytic activity">
    <reaction evidence="9">
        <text>L-ornithine + H(+) = putrescine + CO2</text>
        <dbReference type="Rhea" id="RHEA:22964"/>
        <dbReference type="ChEBI" id="CHEBI:15378"/>
        <dbReference type="ChEBI" id="CHEBI:16526"/>
        <dbReference type="ChEBI" id="CHEBI:46911"/>
        <dbReference type="ChEBI" id="CHEBI:326268"/>
        <dbReference type="EC" id="4.1.1.17"/>
    </reaction>
</comment>
<dbReference type="GO" id="GO:0004586">
    <property type="term" value="F:ornithine decarboxylase activity"/>
    <property type="evidence" value="ECO:0007669"/>
    <property type="project" value="UniProtKB-EC"/>
</dbReference>
<evidence type="ECO:0000256" key="11">
    <source>
        <dbReference type="SAM" id="MobiDB-lite"/>
    </source>
</evidence>
<evidence type="ECO:0000256" key="5">
    <source>
        <dbReference type="ARBA" id="ARBA00023239"/>
    </source>
</evidence>
<feature type="active site" description="Proton donor" evidence="10">
    <location>
        <position position="350"/>
    </location>
</feature>
<feature type="modified residue" description="N6-(pyridoxal phosphate)lysine" evidence="10">
    <location>
        <position position="71"/>
    </location>
</feature>
<dbReference type="CDD" id="cd00622">
    <property type="entry name" value="PLPDE_III_ODC"/>
    <property type="match status" value="1"/>
</dbReference>
<dbReference type="InterPro" id="IPR009006">
    <property type="entry name" value="Ala_racemase/Decarboxylase_C"/>
</dbReference>
<dbReference type="GO" id="GO:0005737">
    <property type="term" value="C:cytoplasm"/>
    <property type="evidence" value="ECO:0007669"/>
    <property type="project" value="TreeGrafter"/>
</dbReference>
<comment type="caution">
    <text evidence="13">The sequence shown here is derived from an EMBL/GenBank/DDBJ whole genome shotgun (WGS) entry which is preliminary data.</text>
</comment>
<gene>
    <name evidence="13" type="ORF">GBAR_LOCUS14350</name>
</gene>
<evidence type="ECO:0000259" key="12">
    <source>
        <dbReference type="Pfam" id="PF02784"/>
    </source>
</evidence>
<dbReference type="PANTHER" id="PTHR11482:SF6">
    <property type="entry name" value="ORNITHINE DECARBOXYLASE 1-RELATED"/>
    <property type="match status" value="1"/>
</dbReference>
<dbReference type="InterPro" id="IPR022644">
    <property type="entry name" value="De-COase2_N"/>
</dbReference>
<organism evidence="13 14">
    <name type="scientific">Geodia barretti</name>
    <name type="common">Barrett's horny sponge</name>
    <dbReference type="NCBI Taxonomy" id="519541"/>
    <lineage>
        <taxon>Eukaryota</taxon>
        <taxon>Metazoa</taxon>
        <taxon>Porifera</taxon>
        <taxon>Demospongiae</taxon>
        <taxon>Heteroscleromorpha</taxon>
        <taxon>Tetractinellida</taxon>
        <taxon>Astrophorina</taxon>
        <taxon>Geodiidae</taxon>
        <taxon>Geodia</taxon>
    </lineage>
</organism>
<dbReference type="SUPFAM" id="SSF50621">
    <property type="entry name" value="Alanine racemase C-terminal domain-like"/>
    <property type="match status" value="1"/>
</dbReference>
<evidence type="ECO:0000256" key="2">
    <source>
        <dbReference type="ARBA" id="ARBA00008872"/>
    </source>
</evidence>
<keyword evidence="3 10" id="KW-0663">Pyridoxal phosphate</keyword>
<reference evidence="13" key="1">
    <citation type="submission" date="2023-03" db="EMBL/GenBank/DDBJ databases">
        <authorList>
            <person name="Steffen K."/>
            <person name="Cardenas P."/>
        </authorList>
    </citation>
    <scope>NUCLEOTIDE SEQUENCE</scope>
</reference>
<feature type="domain" description="Orn/DAP/Arg decarboxylase 2 N-terminal" evidence="12">
    <location>
        <begin position="48"/>
        <end position="275"/>
    </location>
</feature>
<keyword evidence="14" id="KW-1185">Reference proteome</keyword>
<dbReference type="InterPro" id="IPR000183">
    <property type="entry name" value="Orn/DAP/Arg_de-COase"/>
</dbReference>
<comment type="cofactor">
    <cofactor evidence="1 10">
        <name>pyridoxal 5'-phosphate</name>
        <dbReference type="ChEBI" id="CHEBI:597326"/>
    </cofactor>
</comment>
<dbReference type="Proteomes" id="UP001174909">
    <property type="component" value="Unassembled WGS sequence"/>
</dbReference>
<dbReference type="PANTHER" id="PTHR11482">
    <property type="entry name" value="ARGININE/DIAMINOPIMELATE/ORNITHINE DECARBOXYLASE"/>
    <property type="match status" value="1"/>
</dbReference>
<dbReference type="FunFam" id="2.40.37.10:FF:000005">
    <property type="entry name" value="Ornithine decarboxylase"/>
    <property type="match status" value="1"/>
</dbReference>
<evidence type="ECO:0000256" key="1">
    <source>
        <dbReference type="ARBA" id="ARBA00001933"/>
    </source>
</evidence>
<dbReference type="GO" id="GO:0033387">
    <property type="term" value="P:putrescine biosynthetic process from arginine, via ornithine"/>
    <property type="evidence" value="ECO:0007669"/>
    <property type="project" value="TreeGrafter"/>
</dbReference>
<dbReference type="Pfam" id="PF02784">
    <property type="entry name" value="Orn_Arg_deC_N"/>
    <property type="match status" value="1"/>
</dbReference>
<keyword evidence="5" id="KW-0456">Lyase</keyword>
<keyword evidence="4" id="KW-0620">Polyamine biosynthesis</keyword>
<evidence type="ECO:0000313" key="14">
    <source>
        <dbReference type="Proteomes" id="UP001174909"/>
    </source>
</evidence>
<dbReference type="PRINTS" id="PR01179">
    <property type="entry name" value="ODADCRBXLASE"/>
</dbReference>
<dbReference type="InterPro" id="IPR002433">
    <property type="entry name" value="Orn_de-COase"/>
</dbReference>
<dbReference type="SUPFAM" id="SSF51419">
    <property type="entry name" value="PLP-binding barrel"/>
    <property type="match status" value="1"/>
</dbReference>
<evidence type="ECO:0000256" key="6">
    <source>
        <dbReference type="ARBA" id="ARBA00034115"/>
    </source>
</evidence>
<dbReference type="InterPro" id="IPR029066">
    <property type="entry name" value="PLP-binding_barrel"/>
</dbReference>
<comment type="similarity">
    <text evidence="2">Belongs to the Orn/Lys/Arg decarboxylase class-II family.</text>
</comment>
<sequence>MSLALKSGDRVPVVTVATGTTLGAQVQSQVSSTGREDREDPFYLVDLGRLVELHQLWSAALPGVHPFYAVKCNNDPVLMQTLAALGCGFDCASKAEIKSVLDLGVSSKVRLQKGVATMTFDNEVELYKVKTHYPTARLVLRIRADDPSALCQLGVKFGCTVDEGKKLLLRARDMELCVVGISNEASPYLISMSAATPRTRRCSRRLSRCLTNSSSSESHSVSVSTSSDIGGGFPGTRDSEGFFTHLTDVLKEGLGRYFSGRPELKIIAEPGRFFACSTHTLAVNIISKREVSVTTPNQETTPTFMYFVNDGVYGSFNCILYDHITPTPFVVKSPPAGATVHASSLWGPTCDGLDKICDSSLPLLQVGDWLYFPDMGAYTVSAASNFNGFTKPMTYYAVSEDLRQRFLTVWNSELDSGAHFRLPPPPPLHRDNVDDDDPQLPLATTDRPGCCDNLAAPPQELVPVF</sequence>
<dbReference type="PROSITE" id="PS00878">
    <property type="entry name" value="ODR_DC_2_1"/>
    <property type="match status" value="1"/>
</dbReference>
<comment type="subunit">
    <text evidence="8">Homodimer. Only the dimer is catalytically active, as the active sites are constructed of residues from both monomers.</text>
</comment>
<evidence type="ECO:0000313" key="13">
    <source>
        <dbReference type="EMBL" id="CAI8024741.1"/>
    </source>
</evidence>
<evidence type="ECO:0000256" key="8">
    <source>
        <dbReference type="ARBA" id="ARBA00046672"/>
    </source>
</evidence>
<accession>A0AA35SA41</accession>
<evidence type="ECO:0000256" key="7">
    <source>
        <dbReference type="ARBA" id="ARBA00034138"/>
    </source>
</evidence>
<evidence type="ECO:0000256" key="4">
    <source>
        <dbReference type="ARBA" id="ARBA00023115"/>
    </source>
</evidence>
<dbReference type="EC" id="4.1.1.17" evidence="7"/>
<evidence type="ECO:0000256" key="9">
    <source>
        <dbReference type="ARBA" id="ARBA00049127"/>
    </source>
</evidence>
<proteinExistence type="inferred from homology"/>
<dbReference type="InterPro" id="IPR022653">
    <property type="entry name" value="De-COase2_pyr-phos_BS"/>
</dbReference>
<dbReference type="PRINTS" id="PR01182">
    <property type="entry name" value="ORNDCRBXLASE"/>
</dbReference>
<dbReference type="Gene3D" id="3.20.20.10">
    <property type="entry name" value="Alanine racemase"/>
    <property type="match status" value="1"/>
</dbReference>